<dbReference type="SUPFAM" id="SSF47203">
    <property type="entry name" value="Acyl-CoA dehydrogenase C-terminal domain-like"/>
    <property type="match status" value="1"/>
</dbReference>
<evidence type="ECO:0000256" key="16">
    <source>
        <dbReference type="RuleBase" id="RU362125"/>
    </source>
</evidence>
<evidence type="ECO:0000256" key="15">
    <source>
        <dbReference type="PIRSR" id="PIRSR634183-3"/>
    </source>
</evidence>
<evidence type="ECO:0000259" key="19">
    <source>
        <dbReference type="Pfam" id="PF02771"/>
    </source>
</evidence>
<reference evidence="20 21" key="1">
    <citation type="journal article" date="2018" name="New Phytol.">
        <title>Phylogenomics of Endogonaceae and evolution of mycorrhizas within Mucoromycota.</title>
        <authorList>
            <person name="Chang Y."/>
            <person name="Desiro A."/>
            <person name="Na H."/>
            <person name="Sandor L."/>
            <person name="Lipzen A."/>
            <person name="Clum A."/>
            <person name="Barry K."/>
            <person name="Grigoriev I.V."/>
            <person name="Martin F.M."/>
            <person name="Stajich J.E."/>
            <person name="Smith M.E."/>
            <person name="Bonito G."/>
            <person name="Spatafora J.W."/>
        </authorList>
    </citation>
    <scope>NUCLEOTIDE SEQUENCE [LARGE SCALE GENOMIC DNA]</scope>
    <source>
        <strain evidence="20 21">GMNB39</strain>
    </source>
</reference>
<dbReference type="Pfam" id="PF02770">
    <property type="entry name" value="Acyl-CoA_dh_M"/>
    <property type="match status" value="1"/>
</dbReference>
<evidence type="ECO:0000256" key="13">
    <source>
        <dbReference type="PIRSR" id="PIRSR634183-1"/>
    </source>
</evidence>
<feature type="binding site" evidence="15">
    <location>
        <begin position="162"/>
        <end position="171"/>
    </location>
    <ligand>
        <name>FAD</name>
        <dbReference type="ChEBI" id="CHEBI:57692"/>
    </ligand>
</feature>
<evidence type="ECO:0000313" key="20">
    <source>
        <dbReference type="EMBL" id="RUP47249.1"/>
    </source>
</evidence>
<organism evidence="20 21">
    <name type="scientific">Jimgerdemannia flammicorona</name>
    <dbReference type="NCBI Taxonomy" id="994334"/>
    <lineage>
        <taxon>Eukaryota</taxon>
        <taxon>Fungi</taxon>
        <taxon>Fungi incertae sedis</taxon>
        <taxon>Mucoromycota</taxon>
        <taxon>Mucoromycotina</taxon>
        <taxon>Endogonomycetes</taxon>
        <taxon>Endogonales</taxon>
        <taxon>Endogonaceae</taxon>
        <taxon>Jimgerdemannia</taxon>
    </lineage>
</organism>
<dbReference type="InterPro" id="IPR006089">
    <property type="entry name" value="Acyl-CoA_DH_CS"/>
</dbReference>
<evidence type="ECO:0000256" key="8">
    <source>
        <dbReference type="ARBA" id="ARBA00022827"/>
    </source>
</evidence>
<feature type="domain" description="Acyl-CoA oxidase/dehydrogenase middle" evidence="18">
    <location>
        <begin position="161"/>
        <end position="256"/>
    </location>
</feature>
<dbReference type="Proteomes" id="UP000268093">
    <property type="component" value="Unassembled WGS sequence"/>
</dbReference>
<evidence type="ECO:0000256" key="5">
    <source>
        <dbReference type="ARBA" id="ARBA00012044"/>
    </source>
</evidence>
<comment type="subcellular location">
    <subcellularLocation>
        <location evidence="2">Mitochondrion</location>
    </subcellularLocation>
</comment>
<proteinExistence type="inferred from homology"/>
<evidence type="ECO:0000256" key="11">
    <source>
        <dbReference type="ARBA" id="ARBA00023128"/>
    </source>
</evidence>
<dbReference type="InterPro" id="IPR034183">
    <property type="entry name" value="IVD"/>
</dbReference>
<dbReference type="FunFam" id="1.20.140.10:FF:000003">
    <property type="entry name" value="isovaleryl-CoA dehydrogenase, mitochondrial"/>
    <property type="match status" value="1"/>
</dbReference>
<dbReference type="GO" id="GO:0008470">
    <property type="term" value="F:3-methylbutanoyl-CoA dehydrogenase activity"/>
    <property type="evidence" value="ECO:0007669"/>
    <property type="project" value="UniProtKB-EC"/>
</dbReference>
<dbReference type="Gene3D" id="1.10.540.10">
    <property type="entry name" value="Acyl-CoA dehydrogenase/oxidase, N-terminal domain"/>
    <property type="match status" value="1"/>
</dbReference>
<feature type="binding site" evidence="14">
    <location>
        <begin position="419"/>
        <end position="420"/>
    </location>
    <ligand>
        <name>substrate</name>
    </ligand>
</feature>
<keyword evidence="8 15" id="KW-0274">FAD</keyword>
<evidence type="ECO:0000259" key="17">
    <source>
        <dbReference type="Pfam" id="PF00441"/>
    </source>
</evidence>
<dbReference type="EC" id="1.3.8.4" evidence="5"/>
<dbReference type="PANTHER" id="PTHR43884">
    <property type="entry name" value="ACYL-COA DEHYDROGENASE"/>
    <property type="match status" value="1"/>
</dbReference>
<evidence type="ECO:0000259" key="18">
    <source>
        <dbReference type="Pfam" id="PF02770"/>
    </source>
</evidence>
<dbReference type="AlphaFoldDB" id="A0A433D8R7"/>
<dbReference type="PROSITE" id="PS00072">
    <property type="entry name" value="ACYL_COA_DH_1"/>
    <property type="match status" value="1"/>
</dbReference>
<dbReference type="OrthoDB" id="9988775at2759"/>
<dbReference type="FunFam" id="2.40.110.10:FF:000004">
    <property type="entry name" value="Isovaleryl-CoA dehydrogenase, mitochondrial"/>
    <property type="match status" value="1"/>
</dbReference>
<feature type="domain" description="Acyl-CoA dehydrogenase/oxidase N-terminal" evidence="19">
    <location>
        <begin position="45"/>
        <end position="157"/>
    </location>
</feature>
<evidence type="ECO:0000256" key="10">
    <source>
        <dbReference type="ARBA" id="ARBA00023002"/>
    </source>
</evidence>
<dbReference type="InterPro" id="IPR046373">
    <property type="entry name" value="Acyl-CoA_Oxase/DH_mid-dom_sf"/>
</dbReference>
<feature type="domain" description="Acyl-CoA dehydrogenase/oxidase C-terminal" evidence="17">
    <location>
        <begin position="306"/>
        <end position="432"/>
    </location>
</feature>
<feature type="binding site" evidence="15">
    <location>
        <position position="324"/>
    </location>
    <ligand>
        <name>FAD</name>
        <dbReference type="ChEBI" id="CHEBI:57692"/>
    </ligand>
</feature>
<dbReference type="GO" id="GO:0005739">
    <property type="term" value="C:mitochondrion"/>
    <property type="evidence" value="ECO:0007669"/>
    <property type="project" value="UniProtKB-SubCell"/>
</dbReference>
<evidence type="ECO:0000256" key="2">
    <source>
        <dbReference type="ARBA" id="ARBA00004173"/>
    </source>
</evidence>
<evidence type="ECO:0000256" key="14">
    <source>
        <dbReference type="PIRSR" id="PIRSR634183-2"/>
    </source>
</evidence>
<gene>
    <name evidence="20" type="ORF">BC936DRAFT_145948</name>
</gene>
<evidence type="ECO:0000256" key="4">
    <source>
        <dbReference type="ARBA" id="ARBA00009347"/>
    </source>
</evidence>
<evidence type="ECO:0000256" key="6">
    <source>
        <dbReference type="ARBA" id="ARBA00018258"/>
    </source>
</evidence>
<evidence type="ECO:0000256" key="7">
    <source>
        <dbReference type="ARBA" id="ARBA00022630"/>
    </source>
</evidence>
<evidence type="ECO:0000256" key="12">
    <source>
        <dbReference type="ARBA" id="ARBA00052875"/>
    </source>
</evidence>
<comment type="pathway">
    <text evidence="3">Amino-acid degradation; L-leucine degradation; (S)-3-hydroxy-3-methylglutaryl-CoA from 3-isovaleryl-CoA: step 1/3.</text>
</comment>
<keyword evidence="9" id="KW-0809">Transit peptide</keyword>
<dbReference type="CDD" id="cd01156">
    <property type="entry name" value="IVD"/>
    <property type="match status" value="1"/>
</dbReference>
<protein>
    <recommendedName>
        <fullName evidence="6">Isovaleryl-CoA dehydrogenase, mitochondrial</fullName>
        <ecNumber evidence="5">1.3.8.4</ecNumber>
    </recommendedName>
</protein>
<sequence>MLATLAKSLLNRNLRQVPRAITLGLQQRRGYAAATTYNTAVAGLTAEQAEFRQAVEEFAQKELAPRAVDIDRNNAFPMDMWKKFGDMGLLGITASEKYGGLGLGYMEHTFVMEEISRASGSVALSYGAHSNLCVNQIVRNGNEAQKQKYLPKLISGDHVGALAMSEPGSGSDVVSMRLRADRKGDRYVLNGNKMWITNGPDADVLVVYAKTDINAGPKGITAFLVEKSMKGFNTAQKLDKVGMRGSNTCELLFEDCEVPAENVLGDVGKGVYVLMSGLDLERLVLSGGPLGDGEIWVLIFHPLIRRQRLMQAALDITIPYVHTRQQFGTPIGEFQLIQGKIADMYTKLNASRAYVYAVARACDRGDVSNKDCAGVILYSAERATEVALDAIQCLGGNGYINDYPTGRILRDAKLYEIGAGTSEIRRMLIGREFNKAYQA</sequence>
<dbReference type="Gene3D" id="1.20.140.10">
    <property type="entry name" value="Butyryl-CoA Dehydrogenase, subunit A, domain 3"/>
    <property type="match status" value="1"/>
</dbReference>
<evidence type="ECO:0000256" key="1">
    <source>
        <dbReference type="ARBA" id="ARBA00001974"/>
    </source>
</evidence>
<accession>A0A433D8R7</accession>
<dbReference type="Pfam" id="PF00441">
    <property type="entry name" value="Acyl-CoA_dh_1"/>
    <property type="match status" value="1"/>
</dbReference>
<evidence type="ECO:0000256" key="9">
    <source>
        <dbReference type="ARBA" id="ARBA00022946"/>
    </source>
</evidence>
<feature type="binding site" evidence="15">
    <location>
        <begin position="392"/>
        <end position="396"/>
    </location>
    <ligand>
        <name>FAD</name>
        <dbReference type="ChEBI" id="CHEBI:57692"/>
    </ligand>
</feature>
<dbReference type="SUPFAM" id="SSF56645">
    <property type="entry name" value="Acyl-CoA dehydrogenase NM domain-like"/>
    <property type="match status" value="1"/>
</dbReference>
<feature type="binding site" evidence="14">
    <location>
        <position position="171"/>
    </location>
    <ligand>
        <name>substrate</name>
    </ligand>
</feature>
<evidence type="ECO:0000313" key="21">
    <source>
        <dbReference type="Proteomes" id="UP000268093"/>
    </source>
</evidence>
<dbReference type="PROSITE" id="PS00073">
    <property type="entry name" value="ACYL_COA_DH_2"/>
    <property type="match status" value="1"/>
</dbReference>
<comment type="cofactor">
    <cofactor evidence="1 15 16">
        <name>FAD</name>
        <dbReference type="ChEBI" id="CHEBI:57692"/>
    </cofactor>
</comment>
<dbReference type="EMBL" id="RBNI01004767">
    <property type="protein sequence ID" value="RUP47249.1"/>
    <property type="molecule type" value="Genomic_DNA"/>
</dbReference>
<dbReference type="InterPro" id="IPR037069">
    <property type="entry name" value="AcylCoA_DH/ox_N_sf"/>
</dbReference>
<feature type="active site" description="Proton acceptor" evidence="13">
    <location>
        <position position="281"/>
    </location>
</feature>
<dbReference type="InterPro" id="IPR006091">
    <property type="entry name" value="Acyl-CoA_Oxase/DH_mid-dom"/>
</dbReference>
<keyword evidence="21" id="KW-1185">Reference proteome</keyword>
<comment type="similarity">
    <text evidence="4 16">Belongs to the acyl-CoA dehydrogenase family.</text>
</comment>
<feature type="binding site" evidence="15">
    <location>
        <begin position="195"/>
        <end position="197"/>
    </location>
    <ligand>
        <name>FAD</name>
        <dbReference type="ChEBI" id="CHEBI:57692"/>
    </ligand>
</feature>
<feature type="binding site" evidence="14">
    <location>
        <position position="272"/>
    </location>
    <ligand>
        <name>substrate</name>
    </ligand>
</feature>
<dbReference type="GO" id="GO:0006552">
    <property type="term" value="P:L-leucine catabolic process"/>
    <property type="evidence" value="ECO:0007669"/>
    <property type="project" value="TreeGrafter"/>
</dbReference>
<dbReference type="PANTHER" id="PTHR43884:SF12">
    <property type="entry name" value="ISOVALERYL-COA DEHYDROGENASE, MITOCHONDRIAL-RELATED"/>
    <property type="match status" value="1"/>
</dbReference>
<evidence type="ECO:0000256" key="3">
    <source>
        <dbReference type="ARBA" id="ARBA00004898"/>
    </source>
</evidence>
<keyword evidence="10 16" id="KW-0560">Oxidoreductase</keyword>
<keyword evidence="7 16" id="KW-0285">Flavoprotein</keyword>
<dbReference type="FunFam" id="1.10.540.10:FF:000007">
    <property type="entry name" value="Isovaleryl-CoA dehydrogenase, mitochondrial"/>
    <property type="match status" value="1"/>
</dbReference>
<dbReference type="InterPro" id="IPR009100">
    <property type="entry name" value="AcylCoA_DH/oxidase_NM_dom_sf"/>
</dbReference>
<comment type="caution">
    <text evidence="20">The sequence shown here is derived from an EMBL/GenBank/DDBJ whole genome shotgun (WGS) entry which is preliminary data.</text>
</comment>
<feature type="binding site" evidence="15">
    <location>
        <begin position="421"/>
        <end position="423"/>
    </location>
    <ligand>
        <name>FAD</name>
        <dbReference type="ChEBI" id="CHEBI:57692"/>
    </ligand>
</feature>
<name>A0A433D8R7_9FUNG</name>
<feature type="binding site" evidence="14">
    <location>
        <begin position="279"/>
        <end position="282"/>
    </location>
    <ligand>
        <name>substrate</name>
    </ligand>
</feature>
<dbReference type="PIRSF" id="PIRSF016578">
    <property type="entry name" value="HsaA"/>
    <property type="match status" value="1"/>
</dbReference>
<dbReference type="Pfam" id="PF02771">
    <property type="entry name" value="Acyl-CoA_dh_N"/>
    <property type="match status" value="1"/>
</dbReference>
<dbReference type="InterPro" id="IPR009075">
    <property type="entry name" value="AcylCo_DH/oxidase_C"/>
</dbReference>
<dbReference type="InterPro" id="IPR036250">
    <property type="entry name" value="AcylCo_DH-like_C"/>
</dbReference>
<keyword evidence="11" id="KW-0496">Mitochondrion</keyword>
<dbReference type="InterPro" id="IPR013786">
    <property type="entry name" value="AcylCoA_DH/ox_N"/>
</dbReference>
<feature type="binding site" evidence="15">
    <location>
        <position position="335"/>
    </location>
    <ligand>
        <name>FAD</name>
        <dbReference type="ChEBI" id="CHEBI:57692"/>
    </ligand>
</feature>
<dbReference type="Gene3D" id="2.40.110.10">
    <property type="entry name" value="Butyryl-CoA Dehydrogenase, subunit A, domain 2"/>
    <property type="match status" value="1"/>
</dbReference>
<comment type="catalytic activity">
    <reaction evidence="12">
        <text>3-methylbutanoyl-CoA + oxidized [electron-transfer flavoprotein] + H(+) = 3-methylbut-2-enoyl-CoA + reduced [electron-transfer flavoprotein]</text>
        <dbReference type="Rhea" id="RHEA:12276"/>
        <dbReference type="Rhea" id="RHEA-COMP:10685"/>
        <dbReference type="Rhea" id="RHEA-COMP:10686"/>
        <dbReference type="ChEBI" id="CHEBI:15378"/>
        <dbReference type="ChEBI" id="CHEBI:57344"/>
        <dbReference type="ChEBI" id="CHEBI:57345"/>
        <dbReference type="ChEBI" id="CHEBI:57692"/>
        <dbReference type="ChEBI" id="CHEBI:58307"/>
        <dbReference type="EC" id="1.3.8.4"/>
    </reaction>
</comment>
<dbReference type="GO" id="GO:0050660">
    <property type="term" value="F:flavin adenine dinucleotide binding"/>
    <property type="evidence" value="ECO:0007669"/>
    <property type="project" value="InterPro"/>
</dbReference>